<reference evidence="1" key="1">
    <citation type="submission" date="2019-08" db="EMBL/GenBank/DDBJ databases">
        <authorList>
            <person name="Kucharzyk K."/>
            <person name="Murdoch R.W."/>
            <person name="Higgins S."/>
            <person name="Loffler F."/>
        </authorList>
    </citation>
    <scope>NUCLEOTIDE SEQUENCE</scope>
</reference>
<proteinExistence type="predicted"/>
<comment type="caution">
    <text evidence="1">The sequence shown here is derived from an EMBL/GenBank/DDBJ whole genome shotgun (WGS) entry which is preliminary data.</text>
</comment>
<organism evidence="1">
    <name type="scientific">bioreactor metagenome</name>
    <dbReference type="NCBI Taxonomy" id="1076179"/>
    <lineage>
        <taxon>unclassified sequences</taxon>
        <taxon>metagenomes</taxon>
        <taxon>ecological metagenomes</taxon>
    </lineage>
</organism>
<protein>
    <submittedName>
        <fullName evidence="1">Uncharacterized protein</fullName>
    </submittedName>
</protein>
<accession>A0A645DN86</accession>
<name>A0A645DN86_9ZZZZ</name>
<dbReference type="AlphaFoldDB" id="A0A645DN86"/>
<evidence type="ECO:0000313" key="1">
    <source>
        <dbReference type="EMBL" id="MPM90002.1"/>
    </source>
</evidence>
<dbReference type="EMBL" id="VSSQ01037344">
    <property type="protein sequence ID" value="MPM90002.1"/>
    <property type="molecule type" value="Genomic_DNA"/>
</dbReference>
<gene>
    <name evidence="1" type="ORF">SDC9_137118</name>
</gene>
<sequence>MGLIERQALPVGHARPLADQLDGGQIDQGAQCAARADGIVAPDVEGDAIGADASRQVQPLAAAADHHFVGRIQAGDQRAGAEVADVHLQADHRGAAAGAHAQVDARAGDACVVAVAEHALVDKRNRARHV</sequence>